<feature type="transmembrane region" description="Helical" evidence="1">
    <location>
        <begin position="12"/>
        <end position="34"/>
    </location>
</feature>
<dbReference type="AlphaFoldDB" id="A0AAN9FP95"/>
<keyword evidence="1" id="KW-0812">Transmembrane</keyword>
<evidence type="ECO:0000256" key="1">
    <source>
        <dbReference type="SAM" id="Phobius"/>
    </source>
</evidence>
<proteinExistence type="predicted"/>
<evidence type="ECO:0000313" key="2">
    <source>
        <dbReference type="EMBL" id="KAK7276960.1"/>
    </source>
</evidence>
<name>A0AAN9FP95_CROPI</name>
<feature type="transmembrane region" description="Helical" evidence="1">
    <location>
        <begin position="40"/>
        <end position="59"/>
    </location>
</feature>
<comment type="caution">
    <text evidence="2">The sequence shown here is derived from an EMBL/GenBank/DDBJ whole genome shotgun (WGS) entry which is preliminary data.</text>
</comment>
<keyword evidence="1" id="KW-1133">Transmembrane helix</keyword>
<organism evidence="2 3">
    <name type="scientific">Crotalaria pallida</name>
    <name type="common">Smooth rattlebox</name>
    <name type="synonym">Crotalaria striata</name>
    <dbReference type="NCBI Taxonomy" id="3830"/>
    <lineage>
        <taxon>Eukaryota</taxon>
        <taxon>Viridiplantae</taxon>
        <taxon>Streptophyta</taxon>
        <taxon>Embryophyta</taxon>
        <taxon>Tracheophyta</taxon>
        <taxon>Spermatophyta</taxon>
        <taxon>Magnoliopsida</taxon>
        <taxon>eudicotyledons</taxon>
        <taxon>Gunneridae</taxon>
        <taxon>Pentapetalae</taxon>
        <taxon>rosids</taxon>
        <taxon>fabids</taxon>
        <taxon>Fabales</taxon>
        <taxon>Fabaceae</taxon>
        <taxon>Papilionoideae</taxon>
        <taxon>50 kb inversion clade</taxon>
        <taxon>genistoids sensu lato</taxon>
        <taxon>core genistoids</taxon>
        <taxon>Crotalarieae</taxon>
        <taxon>Crotalaria</taxon>
    </lineage>
</organism>
<dbReference type="PANTHER" id="PTHR34125:SF2">
    <property type="entry name" value="TRANSMEMBRANE PROTEIN"/>
    <property type="match status" value="1"/>
</dbReference>
<accession>A0AAN9FP95</accession>
<keyword evidence="1" id="KW-0472">Membrane</keyword>
<dbReference type="EMBL" id="JAYWIO010000003">
    <property type="protein sequence ID" value="KAK7276960.1"/>
    <property type="molecule type" value="Genomic_DNA"/>
</dbReference>
<sequence length="109" mass="12253">MEIVEKLVKLRYHFLAALLFCVTLYSLILLAPRFITLFTYFWPLFLSTTIVLSLVFIFAKTSSSSSSESSSSLQDTDSSSLHKTLLDYVSAGHLLDEDALLDIHTNKSD</sequence>
<dbReference type="Proteomes" id="UP001372338">
    <property type="component" value="Unassembled WGS sequence"/>
</dbReference>
<evidence type="ECO:0000313" key="3">
    <source>
        <dbReference type="Proteomes" id="UP001372338"/>
    </source>
</evidence>
<dbReference type="PANTHER" id="PTHR34125">
    <property type="entry name" value="OS01G0762900 PROTEIN"/>
    <property type="match status" value="1"/>
</dbReference>
<protein>
    <submittedName>
        <fullName evidence="2">Uncharacterized protein</fullName>
    </submittedName>
</protein>
<reference evidence="2 3" key="1">
    <citation type="submission" date="2024-01" db="EMBL/GenBank/DDBJ databases">
        <title>The genomes of 5 underutilized Papilionoideae crops provide insights into root nodulation and disease resistanc.</title>
        <authorList>
            <person name="Yuan L."/>
        </authorList>
    </citation>
    <scope>NUCLEOTIDE SEQUENCE [LARGE SCALE GENOMIC DNA]</scope>
    <source>
        <strain evidence="2">ZHUSHIDOU_FW_LH</strain>
        <tissue evidence="2">Leaf</tissue>
    </source>
</reference>
<gene>
    <name evidence="2" type="ORF">RIF29_18109</name>
</gene>
<keyword evidence="3" id="KW-1185">Reference proteome</keyword>